<dbReference type="Gene3D" id="3.60.20.40">
    <property type="match status" value="1"/>
</dbReference>
<dbReference type="PANTHER" id="PTHR43881:SF1">
    <property type="entry name" value="GAMMA-GLUTAMYLTRANSPEPTIDASE (AFU_ORTHOLOGUE AFUA_4G13580)"/>
    <property type="match status" value="1"/>
</dbReference>
<dbReference type="STRING" id="134601.AFA91_07755"/>
<dbReference type="RefSeq" id="WP_049744210.1">
    <property type="nucleotide sequence ID" value="NZ_CP012150.1"/>
</dbReference>
<dbReference type="KEGG" id="mgo:AFA91_07755"/>
<organism evidence="2 3">
    <name type="scientific">Mycolicibacterium goodii</name>
    <name type="common">Mycobacterium goodii</name>
    <dbReference type="NCBI Taxonomy" id="134601"/>
    <lineage>
        <taxon>Bacteria</taxon>
        <taxon>Bacillati</taxon>
        <taxon>Actinomycetota</taxon>
        <taxon>Actinomycetes</taxon>
        <taxon>Mycobacteriales</taxon>
        <taxon>Mycobacteriaceae</taxon>
        <taxon>Mycolicibacterium</taxon>
    </lineage>
</organism>
<dbReference type="PANTHER" id="PTHR43881">
    <property type="entry name" value="GAMMA-GLUTAMYLTRANSPEPTIDASE (AFU_ORTHOLOGUE AFUA_4G13580)"/>
    <property type="match status" value="1"/>
</dbReference>
<evidence type="ECO:0000313" key="3">
    <source>
        <dbReference type="Proteomes" id="UP000062255"/>
    </source>
</evidence>
<evidence type="ECO:0000313" key="2">
    <source>
        <dbReference type="EMBL" id="AKS31795.1"/>
    </source>
</evidence>
<evidence type="ECO:0000256" key="1">
    <source>
        <dbReference type="SAM" id="MobiDB-lite"/>
    </source>
</evidence>
<sequence length="590" mass="62505">MTGFTTRPTLTGWHGMAASTHWLASGTALSVLERGGNAFDAAAAAGFVLHVAEPHLNGPGGDMVALVSTADAPAPVVLVGQGPAPAGATIGAFRERGLTHVPGAGALAAAVPAAVESWLHLLERYGTWRLGDVLGYAIDHAERGIECSDQLSAVLTTMAGHFERHWPTSRDVWLPQDTAPAPGELVRNPAYAAVLRRLSRAGETGTRTDGIVRARTLWRGEIAATIADFVRTPHRHSDGRDHAGVLTRADFQTLRIRTETPLRLRFKDVDVVKAGFWSSGPVLLQALGILAHAAGTRSIDPGTAEGIHTIVETIKLAMADREAYYGDARPGNGILTQLLATGYCAQRAEQITDRAMTAVEPGELPGLRPYRPQPAFAPRADVGTGEPTVSRTGEMRGDTCHLDVVDRFGNMISATPSGGWLQSSPAVPGLGLCLGTRLQMTWLDEDSPSALVPGTRPRTTLSPTMVLDADVPVVSLGTPGGDQQDQWQLLYLLRTIVGGFTPQQAIDAPMFHTTAFRSSFVPRTASECGVVVEDRAGAEVIDGLRRRGHDVTVATGWSLGRLSMVGRDRVTGRLSAAANPRGGTGYAVGR</sequence>
<protein>
    <submittedName>
        <fullName evidence="2">Transferase</fullName>
    </submittedName>
</protein>
<accession>A0A0K0X2X2</accession>
<dbReference type="GO" id="GO:0016740">
    <property type="term" value="F:transferase activity"/>
    <property type="evidence" value="ECO:0007669"/>
    <property type="project" value="UniProtKB-KW"/>
</dbReference>
<dbReference type="Proteomes" id="UP000062255">
    <property type="component" value="Chromosome"/>
</dbReference>
<dbReference type="SUPFAM" id="SSF56235">
    <property type="entry name" value="N-terminal nucleophile aminohydrolases (Ntn hydrolases)"/>
    <property type="match status" value="1"/>
</dbReference>
<dbReference type="InterPro" id="IPR052896">
    <property type="entry name" value="GGT-like_enzyme"/>
</dbReference>
<keyword evidence="2" id="KW-0808">Transferase</keyword>
<dbReference type="Pfam" id="PF01019">
    <property type="entry name" value="G_glu_transpept"/>
    <property type="match status" value="1"/>
</dbReference>
<dbReference type="InterPro" id="IPR043138">
    <property type="entry name" value="GGT_lsub"/>
</dbReference>
<dbReference type="EMBL" id="CP012150">
    <property type="protein sequence ID" value="AKS31795.1"/>
    <property type="molecule type" value="Genomic_DNA"/>
</dbReference>
<dbReference type="PRINTS" id="PR01210">
    <property type="entry name" value="GGTRANSPTASE"/>
</dbReference>
<dbReference type="AlphaFoldDB" id="A0A0K0X2X2"/>
<gene>
    <name evidence="2" type="ORF">AFA91_07755</name>
</gene>
<reference evidence="2 3" key="1">
    <citation type="submission" date="2015-07" db="EMBL/GenBank/DDBJ databases">
        <title>Complete genome sequence of Mycobacterium goodii X7B, a facultative thermophilic biodesulfurizing bacterium.</title>
        <authorList>
            <person name="Yu B."/>
            <person name="Li F."/>
            <person name="Xu P."/>
        </authorList>
    </citation>
    <scope>NUCLEOTIDE SEQUENCE [LARGE SCALE GENOMIC DNA]</scope>
    <source>
        <strain evidence="2 3">X7B</strain>
    </source>
</reference>
<name>A0A0K0X2X2_MYCGD</name>
<dbReference type="OrthoDB" id="9781342at2"/>
<dbReference type="Gene3D" id="1.10.246.130">
    <property type="match status" value="1"/>
</dbReference>
<feature type="region of interest" description="Disordered" evidence="1">
    <location>
        <begin position="362"/>
        <end position="395"/>
    </location>
</feature>
<dbReference type="InterPro" id="IPR043137">
    <property type="entry name" value="GGT_ssub_C"/>
</dbReference>
<dbReference type="PATRIC" id="fig|134601.6.peg.1609"/>
<proteinExistence type="predicted"/>
<dbReference type="InterPro" id="IPR029055">
    <property type="entry name" value="Ntn_hydrolases_N"/>
</dbReference>